<dbReference type="Gene3D" id="2.40.330.10">
    <property type="entry name" value="DNA-binding pseudobarrel domain"/>
    <property type="match status" value="1"/>
</dbReference>
<dbReference type="PANTHER" id="PTHR31920">
    <property type="entry name" value="B3 DOMAIN-CONTAINING"/>
    <property type="match status" value="1"/>
</dbReference>
<dbReference type="GO" id="GO:0003677">
    <property type="term" value="F:DNA binding"/>
    <property type="evidence" value="ECO:0007669"/>
    <property type="project" value="UniProtKB-KW"/>
</dbReference>
<evidence type="ECO:0000259" key="6">
    <source>
        <dbReference type="PROSITE" id="PS50863"/>
    </source>
</evidence>
<organism evidence="7 8">
    <name type="scientific">Handroanthus impetiginosus</name>
    <dbReference type="NCBI Taxonomy" id="429701"/>
    <lineage>
        <taxon>Eukaryota</taxon>
        <taxon>Viridiplantae</taxon>
        <taxon>Streptophyta</taxon>
        <taxon>Embryophyta</taxon>
        <taxon>Tracheophyta</taxon>
        <taxon>Spermatophyta</taxon>
        <taxon>Magnoliopsida</taxon>
        <taxon>eudicotyledons</taxon>
        <taxon>Gunneridae</taxon>
        <taxon>Pentapetalae</taxon>
        <taxon>asterids</taxon>
        <taxon>lamiids</taxon>
        <taxon>Lamiales</taxon>
        <taxon>Bignoniaceae</taxon>
        <taxon>Crescentiina</taxon>
        <taxon>Tabebuia alliance</taxon>
        <taxon>Handroanthus</taxon>
    </lineage>
</organism>
<evidence type="ECO:0000313" key="7">
    <source>
        <dbReference type="EMBL" id="PIN06995.1"/>
    </source>
</evidence>
<dbReference type="OrthoDB" id="900018at2759"/>
<comment type="caution">
    <text evidence="7">The sequence shown here is derived from an EMBL/GenBank/DDBJ whole genome shotgun (WGS) entry which is preliminary data.</text>
</comment>
<dbReference type="PANTHER" id="PTHR31920:SF122">
    <property type="entry name" value="B3 DOMAIN-CONTAINING PROTEIN REM23"/>
    <property type="match status" value="1"/>
</dbReference>
<dbReference type="Pfam" id="PF02362">
    <property type="entry name" value="B3"/>
    <property type="match status" value="1"/>
</dbReference>
<dbReference type="CDD" id="cd10017">
    <property type="entry name" value="B3_DNA"/>
    <property type="match status" value="1"/>
</dbReference>
<evidence type="ECO:0000256" key="1">
    <source>
        <dbReference type="ARBA" id="ARBA00004123"/>
    </source>
</evidence>
<name>A0A2G9GP56_9LAMI</name>
<dbReference type="SMART" id="SM01019">
    <property type="entry name" value="B3"/>
    <property type="match status" value="1"/>
</dbReference>
<gene>
    <name evidence="7" type="ORF">CDL12_20445</name>
</gene>
<evidence type="ECO:0000256" key="5">
    <source>
        <dbReference type="ARBA" id="ARBA00023242"/>
    </source>
</evidence>
<dbReference type="InterPro" id="IPR003340">
    <property type="entry name" value="B3_DNA-bd"/>
</dbReference>
<dbReference type="SUPFAM" id="SSF101936">
    <property type="entry name" value="DNA-binding pseudobarrel domain"/>
    <property type="match status" value="1"/>
</dbReference>
<dbReference type="AlphaFoldDB" id="A0A2G9GP56"/>
<keyword evidence="4" id="KW-0804">Transcription</keyword>
<keyword evidence="3" id="KW-0238">DNA-binding</keyword>
<dbReference type="InterPro" id="IPR015300">
    <property type="entry name" value="DNA-bd_pseudobarrel_sf"/>
</dbReference>
<keyword evidence="8" id="KW-1185">Reference proteome</keyword>
<dbReference type="EMBL" id="NKXS01004252">
    <property type="protein sequence ID" value="PIN06995.1"/>
    <property type="molecule type" value="Genomic_DNA"/>
</dbReference>
<evidence type="ECO:0000256" key="2">
    <source>
        <dbReference type="ARBA" id="ARBA00023015"/>
    </source>
</evidence>
<dbReference type="InterPro" id="IPR050655">
    <property type="entry name" value="Plant_B3_domain"/>
</dbReference>
<dbReference type="Proteomes" id="UP000231279">
    <property type="component" value="Unassembled WGS sequence"/>
</dbReference>
<evidence type="ECO:0000313" key="8">
    <source>
        <dbReference type="Proteomes" id="UP000231279"/>
    </source>
</evidence>
<proteinExistence type="predicted"/>
<dbReference type="GO" id="GO:0005634">
    <property type="term" value="C:nucleus"/>
    <property type="evidence" value="ECO:0007669"/>
    <property type="project" value="UniProtKB-SubCell"/>
</dbReference>
<evidence type="ECO:0000256" key="3">
    <source>
        <dbReference type="ARBA" id="ARBA00023125"/>
    </source>
</evidence>
<reference evidence="8" key="1">
    <citation type="journal article" date="2018" name="Gigascience">
        <title>Genome assembly of the Pink Ipe (Handroanthus impetiginosus, Bignoniaceae), a highly valued, ecologically keystone Neotropical timber forest tree.</title>
        <authorList>
            <person name="Silva-Junior O.B."/>
            <person name="Grattapaglia D."/>
            <person name="Novaes E."/>
            <person name="Collevatti R.G."/>
        </authorList>
    </citation>
    <scope>NUCLEOTIDE SEQUENCE [LARGE SCALE GENOMIC DNA]</scope>
    <source>
        <strain evidence="8">cv. UFG-1</strain>
    </source>
</reference>
<protein>
    <recommendedName>
        <fullName evidence="6">TF-B3 domain-containing protein</fullName>
    </recommendedName>
</protein>
<dbReference type="STRING" id="429701.A0A2G9GP56"/>
<keyword evidence="2" id="KW-0805">Transcription regulation</keyword>
<accession>A0A2G9GP56</accession>
<evidence type="ECO:0000256" key="4">
    <source>
        <dbReference type="ARBA" id="ARBA00023163"/>
    </source>
</evidence>
<sequence length="150" mass="16539">MGKNPAFFKILLMDSYTSRLSLPGAFVKKHGEVVPENAKLRNSSGETWEVKVAEENVDDEKAYFFTEGWNRFASDMELKTGELLVFFFDIGTSTFDVSVYGISGCEKKLSAENVQQSEDSDSDLSFASKLSAKNVTAAEDSDSDLSFASN</sequence>
<keyword evidence="5" id="KW-0539">Nucleus</keyword>
<comment type="subcellular location">
    <subcellularLocation>
        <location evidence="1">Nucleus</location>
    </subcellularLocation>
</comment>
<dbReference type="PROSITE" id="PS50863">
    <property type="entry name" value="B3"/>
    <property type="match status" value="1"/>
</dbReference>
<feature type="domain" description="TF-B3" evidence="6">
    <location>
        <begin position="5"/>
        <end position="103"/>
    </location>
</feature>